<sequence length="166" mass="16917">MTPLRVERMTGAGRRSGASWVRCLAGPALASLLSCAPAAREAAGGSPLKVSGAWVRAVPEGAANAAAYMELANLTTRPVDLIGASSPVAGAVELHTVTETAGRLAMRPVARMTVPARGRLILQSGGPHVMLLGLRAPLPAGAHVPLALVLAGGDTLWIRVPVRDGP</sequence>
<dbReference type="PANTHER" id="PTHR36302:SF1">
    <property type="entry name" value="COPPER CHAPERONE PCU(A)C"/>
    <property type="match status" value="1"/>
</dbReference>
<dbReference type="Gene3D" id="2.60.40.1890">
    <property type="entry name" value="PCu(A)C copper chaperone"/>
    <property type="match status" value="1"/>
</dbReference>
<comment type="caution">
    <text evidence="2">The sequence shown here is derived from an EMBL/GenBank/DDBJ whole genome shotgun (WGS) entry which is preliminary data.</text>
</comment>
<organism evidence="2">
    <name type="scientific">Eiseniibacteriota bacterium</name>
    <dbReference type="NCBI Taxonomy" id="2212470"/>
    <lineage>
        <taxon>Bacteria</taxon>
        <taxon>Candidatus Eiseniibacteriota</taxon>
    </lineage>
</organism>
<feature type="signal peptide" evidence="1">
    <location>
        <begin position="1"/>
        <end position="30"/>
    </location>
</feature>
<reference evidence="2" key="1">
    <citation type="journal article" date="2020" name="mSystems">
        <title>Genome- and Community-Level Interaction Insights into Carbon Utilization and Element Cycling Functions of Hydrothermarchaeota in Hydrothermal Sediment.</title>
        <authorList>
            <person name="Zhou Z."/>
            <person name="Liu Y."/>
            <person name="Xu W."/>
            <person name="Pan J."/>
            <person name="Luo Z.H."/>
            <person name="Li M."/>
        </authorList>
    </citation>
    <scope>NUCLEOTIDE SEQUENCE [LARGE SCALE GENOMIC DNA]</scope>
    <source>
        <strain evidence="2">SpSt-381</strain>
    </source>
</reference>
<dbReference type="Pfam" id="PF04314">
    <property type="entry name" value="PCuAC"/>
    <property type="match status" value="1"/>
</dbReference>
<dbReference type="InterPro" id="IPR007410">
    <property type="entry name" value="LpqE-like"/>
</dbReference>
<accession>A0A832I2Z1</accession>
<dbReference type="AlphaFoldDB" id="A0A832I2Z1"/>
<protein>
    <submittedName>
        <fullName evidence="2">Copper chaperone PCu(A)C</fullName>
    </submittedName>
</protein>
<name>A0A832I2Z1_UNCEI</name>
<dbReference type="InterPro" id="IPR036182">
    <property type="entry name" value="PCuAC_sf"/>
</dbReference>
<dbReference type="InterPro" id="IPR058248">
    <property type="entry name" value="Lxx211020-like"/>
</dbReference>
<dbReference type="PROSITE" id="PS51257">
    <property type="entry name" value="PROKAR_LIPOPROTEIN"/>
    <property type="match status" value="1"/>
</dbReference>
<dbReference type="EMBL" id="DSQF01000012">
    <property type="protein sequence ID" value="HGZ42776.1"/>
    <property type="molecule type" value="Genomic_DNA"/>
</dbReference>
<proteinExistence type="predicted"/>
<dbReference type="SUPFAM" id="SSF110087">
    <property type="entry name" value="DR1885-like metal-binding protein"/>
    <property type="match status" value="1"/>
</dbReference>
<evidence type="ECO:0000256" key="1">
    <source>
        <dbReference type="SAM" id="SignalP"/>
    </source>
</evidence>
<dbReference type="PANTHER" id="PTHR36302">
    <property type="entry name" value="BLR7088 PROTEIN"/>
    <property type="match status" value="1"/>
</dbReference>
<keyword evidence="1" id="KW-0732">Signal</keyword>
<evidence type="ECO:0000313" key="2">
    <source>
        <dbReference type="EMBL" id="HGZ42776.1"/>
    </source>
</evidence>
<gene>
    <name evidence="2" type="ORF">ENR23_04990</name>
</gene>
<feature type="chain" id="PRO_5032919781" evidence="1">
    <location>
        <begin position="31"/>
        <end position="166"/>
    </location>
</feature>